<sequence>MPRKSYSIEERQRVKEALMTTVLQCIVDRGLIHSSIDVLCKKVGISKTFFYTFFSSKEELVLQALRYQQPKLIYYAQSLMEDPNLSWREGVKTFLKNCCYGAKNGVAVLSIEEEGEIFRCLSAENYNAFQQDQITFYSKLLSVFGLPVDSIDARLFGNLALSMMMVYKAIPDTMPFLFSEVAEDMVEFQINTLVDEMERAKGKTNKVKKDVQK</sequence>
<accession>A0ABR7IRC4</accession>
<dbReference type="EMBL" id="JACOQK010000001">
    <property type="protein sequence ID" value="MBC5787696.1"/>
    <property type="molecule type" value="Genomic_DNA"/>
</dbReference>
<evidence type="ECO:0000313" key="4">
    <source>
        <dbReference type="EMBL" id="MBC5787696.1"/>
    </source>
</evidence>
<dbReference type="InterPro" id="IPR009057">
    <property type="entry name" value="Homeodomain-like_sf"/>
</dbReference>
<dbReference type="RefSeq" id="WP_186996541.1">
    <property type="nucleotide sequence ID" value="NZ_JACOQK010000001.1"/>
</dbReference>
<dbReference type="InterPro" id="IPR023772">
    <property type="entry name" value="DNA-bd_HTH_TetR-type_CS"/>
</dbReference>
<gene>
    <name evidence="4" type="ORF">H8Z77_06660</name>
</gene>
<reference evidence="4 5" key="1">
    <citation type="submission" date="2020-08" db="EMBL/GenBank/DDBJ databases">
        <title>Genome public.</title>
        <authorList>
            <person name="Liu C."/>
            <person name="Sun Q."/>
        </authorList>
    </citation>
    <scope>NUCLEOTIDE SEQUENCE [LARGE SCALE GENOMIC DNA]</scope>
    <source>
        <strain evidence="4 5">NSJ-27</strain>
    </source>
</reference>
<proteinExistence type="predicted"/>
<dbReference type="SUPFAM" id="SSF46689">
    <property type="entry name" value="Homeodomain-like"/>
    <property type="match status" value="1"/>
</dbReference>
<dbReference type="InterPro" id="IPR001647">
    <property type="entry name" value="HTH_TetR"/>
</dbReference>
<keyword evidence="1 2" id="KW-0238">DNA-binding</keyword>
<dbReference type="PANTHER" id="PTHR43479">
    <property type="entry name" value="ACREF/ENVCD OPERON REPRESSOR-RELATED"/>
    <property type="match status" value="1"/>
</dbReference>
<evidence type="ECO:0000259" key="3">
    <source>
        <dbReference type="PROSITE" id="PS50977"/>
    </source>
</evidence>
<dbReference type="PROSITE" id="PS50977">
    <property type="entry name" value="HTH_TETR_2"/>
    <property type="match status" value="1"/>
</dbReference>
<evidence type="ECO:0000313" key="5">
    <source>
        <dbReference type="Proteomes" id="UP000649151"/>
    </source>
</evidence>
<evidence type="ECO:0000256" key="1">
    <source>
        <dbReference type="ARBA" id="ARBA00023125"/>
    </source>
</evidence>
<evidence type="ECO:0000256" key="2">
    <source>
        <dbReference type="PROSITE-ProRule" id="PRU00335"/>
    </source>
</evidence>
<dbReference type="PROSITE" id="PS01081">
    <property type="entry name" value="HTH_TETR_1"/>
    <property type="match status" value="1"/>
</dbReference>
<feature type="DNA-binding region" description="H-T-H motif" evidence="2">
    <location>
        <begin position="35"/>
        <end position="54"/>
    </location>
</feature>
<dbReference type="PANTHER" id="PTHR43479:SF11">
    <property type="entry name" value="ACREF_ENVCD OPERON REPRESSOR-RELATED"/>
    <property type="match status" value="1"/>
</dbReference>
<dbReference type="InterPro" id="IPR050624">
    <property type="entry name" value="HTH-type_Tx_Regulator"/>
</dbReference>
<organism evidence="4 5">
    <name type="scientific">Clostridium facile</name>
    <dbReference type="NCBI Taxonomy" id="2763035"/>
    <lineage>
        <taxon>Bacteria</taxon>
        <taxon>Bacillati</taxon>
        <taxon>Bacillota</taxon>
        <taxon>Clostridia</taxon>
        <taxon>Eubacteriales</taxon>
        <taxon>Clostridiaceae</taxon>
        <taxon>Clostridium</taxon>
    </lineage>
</organism>
<keyword evidence="5" id="KW-1185">Reference proteome</keyword>
<dbReference type="Gene3D" id="1.10.357.10">
    <property type="entry name" value="Tetracycline Repressor, domain 2"/>
    <property type="match status" value="1"/>
</dbReference>
<feature type="domain" description="HTH tetR-type" evidence="3">
    <location>
        <begin position="12"/>
        <end position="72"/>
    </location>
</feature>
<comment type="caution">
    <text evidence="4">The sequence shown here is derived from an EMBL/GenBank/DDBJ whole genome shotgun (WGS) entry which is preliminary data.</text>
</comment>
<dbReference type="Proteomes" id="UP000649151">
    <property type="component" value="Unassembled WGS sequence"/>
</dbReference>
<name>A0ABR7IRC4_9CLOT</name>
<protein>
    <submittedName>
        <fullName evidence="4">TetR/AcrR family transcriptional regulator</fullName>
    </submittedName>
</protein>